<reference evidence="2 3" key="1">
    <citation type="journal article" date="2018" name="Environ. Microbiol.">
        <title>Isolation and genomic characterization of Novimethylophilus kurashikiensis gen. nov. sp. nov., a new lanthanide-dependent methylotrophic species of Methylophilaceae.</title>
        <authorList>
            <person name="Lv H."/>
            <person name="Sahin N."/>
            <person name="Tani A."/>
        </authorList>
    </citation>
    <scope>NUCLEOTIDE SEQUENCE [LARGE SCALE GENOMIC DNA]</scope>
    <source>
        <strain evidence="2 3">La2-4</strain>
    </source>
</reference>
<feature type="chain" id="PRO_5015360085" evidence="1">
    <location>
        <begin position="21"/>
        <end position="143"/>
    </location>
</feature>
<gene>
    <name evidence="2" type="ORF">NMK_2002</name>
</gene>
<sequence>MKLNLMAGTLLLLLAGVASAQEPFPNAGQFGMAPPSQEAPLAQDQRLALVKPILLQVNQAKITVLQKTSACISAAYTPAQLKQCREQERQGNEQIYQLLEMQREQRERLGGPVGIVPPQQPMVGQGFNTQGGPMGPNGMPMRR</sequence>
<accession>A0A2R5FBW8</accession>
<evidence type="ECO:0000256" key="1">
    <source>
        <dbReference type="SAM" id="SignalP"/>
    </source>
</evidence>
<protein>
    <submittedName>
        <fullName evidence="2">TonB-dependent receptor</fullName>
    </submittedName>
</protein>
<proteinExistence type="predicted"/>
<organism evidence="2 3">
    <name type="scientific">Novimethylophilus kurashikiensis</name>
    <dbReference type="NCBI Taxonomy" id="1825523"/>
    <lineage>
        <taxon>Bacteria</taxon>
        <taxon>Pseudomonadati</taxon>
        <taxon>Pseudomonadota</taxon>
        <taxon>Betaproteobacteria</taxon>
        <taxon>Nitrosomonadales</taxon>
        <taxon>Methylophilaceae</taxon>
        <taxon>Novimethylophilus</taxon>
    </lineage>
</organism>
<keyword evidence="3" id="KW-1185">Reference proteome</keyword>
<evidence type="ECO:0000313" key="2">
    <source>
        <dbReference type="EMBL" id="GBG14403.1"/>
    </source>
</evidence>
<dbReference type="AlphaFoldDB" id="A0A2R5FBW8"/>
<dbReference type="Proteomes" id="UP000245081">
    <property type="component" value="Unassembled WGS sequence"/>
</dbReference>
<keyword evidence="2" id="KW-0675">Receptor</keyword>
<feature type="signal peptide" evidence="1">
    <location>
        <begin position="1"/>
        <end position="20"/>
    </location>
</feature>
<evidence type="ECO:0000313" key="3">
    <source>
        <dbReference type="Proteomes" id="UP000245081"/>
    </source>
</evidence>
<dbReference type="RefSeq" id="WP_109015592.1">
    <property type="nucleotide sequence ID" value="NZ_BDOQ01000007.1"/>
</dbReference>
<comment type="caution">
    <text evidence="2">The sequence shown here is derived from an EMBL/GenBank/DDBJ whole genome shotgun (WGS) entry which is preliminary data.</text>
</comment>
<keyword evidence="1" id="KW-0732">Signal</keyword>
<name>A0A2R5FBW8_9PROT</name>
<dbReference type="EMBL" id="BDOQ01000007">
    <property type="protein sequence ID" value="GBG14403.1"/>
    <property type="molecule type" value="Genomic_DNA"/>
</dbReference>